<dbReference type="Pfam" id="PF13193">
    <property type="entry name" value="AMP-binding_C"/>
    <property type="match status" value="1"/>
</dbReference>
<evidence type="ECO:0000259" key="3">
    <source>
        <dbReference type="Pfam" id="PF00501"/>
    </source>
</evidence>
<dbReference type="InterPro" id="IPR010071">
    <property type="entry name" value="AA_adenyl_dom"/>
</dbReference>
<dbReference type="InterPro" id="IPR025110">
    <property type="entry name" value="AMP-bd_C"/>
</dbReference>
<accession>A0A2N9AR08</accession>
<proteinExistence type="predicted"/>
<dbReference type="NCBIfam" id="TIGR01733">
    <property type="entry name" value="AA-adenyl-dom"/>
    <property type="match status" value="1"/>
</dbReference>
<evidence type="ECO:0000313" key="6">
    <source>
        <dbReference type="Proteomes" id="UP000233769"/>
    </source>
</evidence>
<evidence type="ECO:0000256" key="1">
    <source>
        <dbReference type="ARBA" id="ARBA00022450"/>
    </source>
</evidence>
<evidence type="ECO:0000313" key="5">
    <source>
        <dbReference type="EMBL" id="SOR29580.1"/>
    </source>
</evidence>
<dbReference type="PANTHER" id="PTHR44845">
    <property type="entry name" value="CARRIER DOMAIN-CONTAINING PROTEIN"/>
    <property type="match status" value="1"/>
</dbReference>
<dbReference type="Proteomes" id="UP000233769">
    <property type="component" value="Chromosome tk0001"/>
</dbReference>
<keyword evidence="2" id="KW-0597">Phosphoprotein</keyword>
<sequence>MQANALEFFLTGALTNCPDKIAVIDGDMRISFAELDQQSRRLAAHIFQKAKSLNEPVAVYLPKSANIVLANIAVMYSGSIYANIDTKIPPLRLKNILDNIKPKLIITSKERAADILGTTTEVTRNQIIIIDDIFGQAYDENEDARSRNFDQLIDTDPICIINTSGSTGTPKGVVLHHRGVIDFMNWVFEEFDFDESTSIGSLSPFYFDIYILELFLCLAKGATIVIIPDKLAIFPAKLMEFVAREGVNFLFWVPSIMVNIANLGLLEKIPLPDLRTIFFAGEVFPTRHLNQWRQALTDVAFVNLYGPIEIHVDCTFYVVEGEIADDQPLPIGKPCRNTDIIILNEVDQRCAAGEQGELCVRGSSLSSGYWNDPEKTSRAFVQNPLNTCYPELIYRTGDLAVRRVDGLIYLVGRKDYQIKHMGYRIELPEIEHQVLRIPGIANACVVYDNSKKAITLFYQPSGKDVSQATIRRALSEIFPKYMLPTAYHSMEGLPMNANGKIDRNGLVLSLAEDG</sequence>
<evidence type="ECO:0000259" key="4">
    <source>
        <dbReference type="Pfam" id="PF13193"/>
    </source>
</evidence>
<evidence type="ECO:0000256" key="2">
    <source>
        <dbReference type="ARBA" id="ARBA00022553"/>
    </source>
</evidence>
<dbReference type="PROSITE" id="PS00455">
    <property type="entry name" value="AMP_BINDING"/>
    <property type="match status" value="1"/>
</dbReference>
<dbReference type="InterPro" id="IPR045851">
    <property type="entry name" value="AMP-bd_C_sf"/>
</dbReference>
<dbReference type="Pfam" id="PF00501">
    <property type="entry name" value="AMP-binding"/>
    <property type="match status" value="1"/>
</dbReference>
<dbReference type="InterPro" id="IPR020845">
    <property type="entry name" value="AMP-binding_CS"/>
</dbReference>
<reference evidence="6" key="1">
    <citation type="submission" date="2017-10" db="EMBL/GenBank/DDBJ databases">
        <authorList>
            <person name="Regsiter A."/>
            <person name="William W."/>
        </authorList>
    </citation>
    <scope>NUCLEOTIDE SEQUENCE [LARGE SCALE GENOMIC DNA]</scope>
</reference>
<feature type="domain" description="AMP-dependent synthetase/ligase" evidence="3">
    <location>
        <begin position="15"/>
        <end position="370"/>
    </location>
</feature>
<dbReference type="InterPro" id="IPR000873">
    <property type="entry name" value="AMP-dep_synth/lig_dom"/>
</dbReference>
<dbReference type="CDD" id="cd05930">
    <property type="entry name" value="A_NRPS"/>
    <property type="match status" value="1"/>
</dbReference>
<dbReference type="Gene3D" id="3.30.300.30">
    <property type="match status" value="1"/>
</dbReference>
<dbReference type="SUPFAM" id="SSF56801">
    <property type="entry name" value="Acetyl-CoA synthetase-like"/>
    <property type="match status" value="1"/>
</dbReference>
<name>A0A2N9AR08_METEX</name>
<dbReference type="EMBL" id="LT962688">
    <property type="protein sequence ID" value="SOR29580.1"/>
    <property type="molecule type" value="Genomic_DNA"/>
</dbReference>
<feature type="domain" description="AMP-binding enzyme C-terminal" evidence="4">
    <location>
        <begin position="429"/>
        <end position="500"/>
    </location>
</feature>
<dbReference type="InterPro" id="IPR042099">
    <property type="entry name" value="ANL_N_sf"/>
</dbReference>
<keyword evidence="1" id="KW-0596">Phosphopantetheine</keyword>
<organism evidence="5 6">
    <name type="scientific">Methylorubrum extorquens</name>
    <name type="common">Methylobacterium dichloromethanicum</name>
    <name type="synonym">Methylobacterium extorquens</name>
    <dbReference type="NCBI Taxonomy" id="408"/>
    <lineage>
        <taxon>Bacteria</taxon>
        <taxon>Pseudomonadati</taxon>
        <taxon>Pseudomonadota</taxon>
        <taxon>Alphaproteobacteria</taxon>
        <taxon>Hyphomicrobiales</taxon>
        <taxon>Methylobacteriaceae</taxon>
        <taxon>Methylorubrum</taxon>
    </lineage>
</organism>
<gene>
    <name evidence="5" type="ORF">TK0001_2978</name>
</gene>
<dbReference type="AlphaFoldDB" id="A0A2N9AR08"/>
<dbReference type="PANTHER" id="PTHR44845:SF6">
    <property type="entry name" value="BETA-ALANINE-ACTIVATING ENZYME"/>
    <property type="match status" value="1"/>
</dbReference>
<protein>
    <submittedName>
        <fullName evidence="5">Amino acid adenylation domain-containing protein</fullName>
    </submittedName>
</protein>
<dbReference type="Gene3D" id="3.40.50.12780">
    <property type="entry name" value="N-terminal domain of ligase-like"/>
    <property type="match status" value="1"/>
</dbReference>